<name>A0A101IW86_9EURY</name>
<dbReference type="AlphaFoldDB" id="A0A101IW86"/>
<dbReference type="PANTHER" id="PTHR35810:SF1">
    <property type="entry name" value="CYTOPLASMIC PROTEIN"/>
    <property type="match status" value="1"/>
</dbReference>
<protein>
    <submittedName>
        <fullName evidence="1">Uncharacterized protein</fullName>
    </submittedName>
</protein>
<proteinExistence type="predicted"/>
<organism evidence="1 2">
    <name type="scientific">Methanoculleus marisnigri</name>
    <dbReference type="NCBI Taxonomy" id="2198"/>
    <lineage>
        <taxon>Archaea</taxon>
        <taxon>Methanobacteriati</taxon>
        <taxon>Methanobacteriota</taxon>
        <taxon>Stenosarchaea group</taxon>
        <taxon>Methanomicrobia</taxon>
        <taxon>Methanomicrobiales</taxon>
        <taxon>Methanomicrobiaceae</taxon>
        <taxon>Methanoculleus</taxon>
    </lineage>
</organism>
<sequence>MVGWYTLLLLSGAYHYGDLFCYAKRSIRNEAWNPAQNVPGGVGMSEETPVPLEGASEFLLYQTEGGETRVQVRLFDGTVWLTQRLIAELYQMSVKTVNGHIKNVYEEGELHPQATIRKFRIVQREGERRVERLVDFYNLDMILAVGYRVRRPGLDPWPGLLPFWSRDGGERRHLRVRSCRR</sequence>
<dbReference type="InterPro" id="IPR011204">
    <property type="entry name" value="Virulence_RhuM-like"/>
</dbReference>
<evidence type="ECO:0000313" key="2">
    <source>
        <dbReference type="Proteomes" id="UP000054598"/>
    </source>
</evidence>
<comment type="caution">
    <text evidence="1">The sequence shown here is derived from an EMBL/GenBank/DDBJ whole genome shotgun (WGS) entry which is preliminary data.</text>
</comment>
<evidence type="ECO:0000313" key="1">
    <source>
        <dbReference type="EMBL" id="KUL02509.1"/>
    </source>
</evidence>
<dbReference type="Pfam" id="PF13310">
    <property type="entry name" value="Virulence_RhuM"/>
    <property type="match status" value="1"/>
</dbReference>
<dbReference type="Proteomes" id="UP000054598">
    <property type="component" value="Unassembled WGS sequence"/>
</dbReference>
<dbReference type="PANTHER" id="PTHR35810">
    <property type="entry name" value="CYTOPLASMIC PROTEIN-RELATED"/>
    <property type="match status" value="1"/>
</dbReference>
<gene>
    <name evidence="1" type="ORF">XE10_0677</name>
</gene>
<reference evidence="2" key="1">
    <citation type="journal article" date="2015" name="MBio">
        <title>Genome-Resolved Metagenomic Analysis Reveals Roles for Candidate Phyla and Other Microbial Community Members in Biogeochemical Transformations in Oil Reservoirs.</title>
        <authorList>
            <person name="Hu P."/>
            <person name="Tom L."/>
            <person name="Singh A."/>
            <person name="Thomas B.C."/>
            <person name="Baker B.J."/>
            <person name="Piceno Y.M."/>
            <person name="Andersen G.L."/>
            <person name="Banfield J.F."/>
        </authorList>
    </citation>
    <scope>NUCLEOTIDE SEQUENCE [LARGE SCALE GENOMIC DNA]</scope>
</reference>
<dbReference type="PATRIC" id="fig|2198.3.peg.506"/>
<dbReference type="EMBL" id="LGHE01000057">
    <property type="protein sequence ID" value="KUL02509.1"/>
    <property type="molecule type" value="Genomic_DNA"/>
</dbReference>
<accession>A0A101IW86</accession>